<gene>
    <name evidence="6" type="ORF">D0Z07_7968</name>
</gene>
<feature type="compositionally biased region" description="Acidic residues" evidence="3">
    <location>
        <begin position="207"/>
        <end position="239"/>
    </location>
</feature>
<keyword evidence="7" id="KW-1185">Reference proteome</keyword>
<feature type="domain" description="Apoptosis-antagonizing transcription factor C-terminal" evidence="4">
    <location>
        <begin position="448"/>
        <end position="531"/>
    </location>
</feature>
<dbReference type="OrthoDB" id="5783963at2759"/>
<evidence type="ECO:0000256" key="3">
    <source>
        <dbReference type="SAM" id="MobiDB-lite"/>
    </source>
</evidence>
<dbReference type="AlphaFoldDB" id="A0A9P6SN81"/>
<proteinExistence type="inferred from homology"/>
<dbReference type="Pfam" id="PF13339">
    <property type="entry name" value="AATF-Che1"/>
    <property type="match status" value="1"/>
</dbReference>
<dbReference type="InterPro" id="IPR012617">
    <property type="entry name" value="AATF_C"/>
</dbReference>
<feature type="domain" description="AATF leucine zipper-containing" evidence="5">
    <location>
        <begin position="279"/>
        <end position="400"/>
    </location>
</feature>
<evidence type="ECO:0000259" key="5">
    <source>
        <dbReference type="Pfam" id="PF13339"/>
    </source>
</evidence>
<dbReference type="PANTHER" id="PTHR15565">
    <property type="entry name" value="AATF PROTEIN APOPTOSIS ANTAGONIZING TRANSCRIPTION FACTOR"/>
    <property type="match status" value="1"/>
</dbReference>
<dbReference type="EMBL" id="VNKQ01000017">
    <property type="protein sequence ID" value="KAG0645865.1"/>
    <property type="molecule type" value="Genomic_DNA"/>
</dbReference>
<feature type="compositionally biased region" description="Low complexity" evidence="3">
    <location>
        <begin position="33"/>
        <end position="47"/>
    </location>
</feature>
<comment type="caution">
    <text evidence="6">The sequence shown here is derived from an EMBL/GenBank/DDBJ whole genome shotgun (WGS) entry which is preliminary data.</text>
</comment>
<evidence type="ECO:0000259" key="4">
    <source>
        <dbReference type="Pfam" id="PF08164"/>
    </source>
</evidence>
<dbReference type="Pfam" id="PF08164">
    <property type="entry name" value="TRAUB"/>
    <property type="match status" value="1"/>
</dbReference>
<feature type="compositionally biased region" description="Acidic residues" evidence="3">
    <location>
        <begin position="84"/>
        <end position="130"/>
    </location>
</feature>
<feature type="compositionally biased region" description="Acidic residues" evidence="3">
    <location>
        <begin position="174"/>
        <end position="196"/>
    </location>
</feature>
<dbReference type="Proteomes" id="UP000785200">
    <property type="component" value="Unassembled WGS sequence"/>
</dbReference>
<evidence type="ECO:0000256" key="2">
    <source>
        <dbReference type="ARBA" id="ARBA00013850"/>
    </source>
</evidence>
<protein>
    <recommendedName>
        <fullName evidence="2">Protein BFR2</fullName>
    </recommendedName>
</protein>
<organism evidence="6 7">
    <name type="scientific">Hyphodiscus hymeniophilus</name>
    <dbReference type="NCBI Taxonomy" id="353542"/>
    <lineage>
        <taxon>Eukaryota</taxon>
        <taxon>Fungi</taxon>
        <taxon>Dikarya</taxon>
        <taxon>Ascomycota</taxon>
        <taxon>Pezizomycotina</taxon>
        <taxon>Leotiomycetes</taxon>
        <taxon>Helotiales</taxon>
        <taxon>Hyphodiscaceae</taxon>
        <taxon>Hyphodiscus</taxon>
    </lineage>
</organism>
<reference evidence="6" key="1">
    <citation type="submission" date="2019-07" db="EMBL/GenBank/DDBJ databases">
        <title>Hyphodiscus hymeniophilus genome sequencing and assembly.</title>
        <authorList>
            <person name="Kramer G."/>
            <person name="Nodwell J."/>
        </authorList>
    </citation>
    <scope>NUCLEOTIDE SEQUENCE</scope>
    <source>
        <strain evidence="6">ATCC 34498</strain>
    </source>
</reference>
<dbReference type="PANTHER" id="PTHR15565:SF0">
    <property type="entry name" value="PROTEIN AATF"/>
    <property type="match status" value="1"/>
</dbReference>
<evidence type="ECO:0000313" key="6">
    <source>
        <dbReference type="EMBL" id="KAG0645865.1"/>
    </source>
</evidence>
<evidence type="ECO:0000313" key="7">
    <source>
        <dbReference type="Proteomes" id="UP000785200"/>
    </source>
</evidence>
<dbReference type="InterPro" id="IPR039223">
    <property type="entry name" value="AATF/Bfr2"/>
</dbReference>
<sequence length="562" mass="61807">MGKFKGRAQQFADLDEPIPKDFDPEAEPAQYNEDGSGSEASDDSLAGTEHYASVGKSKLRKPEQIALGPQYSGSRISREALLVNDDEDEDDAGEEDDESEGDYEDAEEGVFADPDDFDVEVDEDDAEIDSDAAFGESDAEKFKSKGFTFRGSGNASELNGKKKRPTAADFMSDSGEEPVLDGDASEADETDEDILDIDAQHAGDSEIGSDDSAEEEGSDQDMDDESDDESAPDNEEMDASESGSGDEGTDKLRRVELRKIMNEEQRTVVATISKAAKADADKGNAVLQQRKAFDSLLSVRIALQKGLVAANSMAAIEGNDTEDTEELPYQAAEDAAIKLWNTLDSLRQELIKSNSANTGQKRKRGIDSSTPSSTIWERMQDSELALLDNRQTTLEKWSKKVKDTSALPLSRKLNNSLPQSKLALLQDQVAKKIQETGDSNLFDDTKFYKTLLNNFVDQRRMDAVPAGGQNGGPAQFTVVKEAKMRKKVDTKASKGRKMRFTVHEKLQNFMAPEDRGSWEPEAIVRFFGTLLGQKMTLGEDIEVDEDEDEVPLEEQGLMLFRS</sequence>
<evidence type="ECO:0000256" key="1">
    <source>
        <dbReference type="ARBA" id="ARBA00008966"/>
    </source>
</evidence>
<name>A0A9P6SN81_9HELO</name>
<dbReference type="GO" id="GO:0005730">
    <property type="term" value="C:nucleolus"/>
    <property type="evidence" value="ECO:0007669"/>
    <property type="project" value="TreeGrafter"/>
</dbReference>
<dbReference type="GO" id="GO:0000462">
    <property type="term" value="P:maturation of SSU-rRNA from tricistronic rRNA transcript (SSU-rRNA, 5.8S rRNA, LSU-rRNA)"/>
    <property type="evidence" value="ECO:0007669"/>
    <property type="project" value="TreeGrafter"/>
</dbReference>
<dbReference type="InterPro" id="IPR025160">
    <property type="entry name" value="AATF"/>
</dbReference>
<feature type="region of interest" description="Disordered" evidence="3">
    <location>
        <begin position="1"/>
        <end position="256"/>
    </location>
</feature>
<comment type="similarity">
    <text evidence="1">Belongs to the AATF family.</text>
</comment>
<accession>A0A9P6SN81</accession>